<dbReference type="InterPro" id="IPR001650">
    <property type="entry name" value="Helicase_C-like"/>
</dbReference>
<dbReference type="OrthoDB" id="10261556at2759"/>
<dbReference type="PANTHER" id="PTHR13710:SF105">
    <property type="entry name" value="ATP-DEPENDENT DNA HELICASE Q1"/>
    <property type="match status" value="1"/>
</dbReference>
<dbReference type="PANTHER" id="PTHR13710">
    <property type="entry name" value="DNA HELICASE RECQ FAMILY MEMBER"/>
    <property type="match status" value="1"/>
</dbReference>
<dbReference type="EC" id="5.6.2.4" evidence="5"/>
<evidence type="ECO:0000313" key="8">
    <source>
        <dbReference type="Proteomes" id="UP000027195"/>
    </source>
</evidence>
<dbReference type="GO" id="GO:0043138">
    <property type="term" value="F:3'-5' DNA helicase activity"/>
    <property type="evidence" value="ECO:0007669"/>
    <property type="project" value="UniProtKB-EC"/>
</dbReference>
<feature type="non-terminal residue" evidence="7">
    <location>
        <position position="217"/>
    </location>
</feature>
<evidence type="ECO:0000256" key="5">
    <source>
        <dbReference type="ARBA" id="ARBA00034808"/>
    </source>
</evidence>
<evidence type="ECO:0000256" key="1">
    <source>
        <dbReference type="ARBA" id="ARBA00005446"/>
    </source>
</evidence>
<dbReference type="Gene3D" id="3.40.50.300">
    <property type="entry name" value="P-loop containing nucleotide triphosphate hydrolases"/>
    <property type="match status" value="2"/>
</dbReference>
<dbReference type="InterPro" id="IPR027417">
    <property type="entry name" value="P-loop_NTPase"/>
</dbReference>
<dbReference type="STRING" id="930990.A0A067LQJ0"/>
<gene>
    <name evidence="7" type="ORF">BOTBODRAFT_73972</name>
</gene>
<proteinExistence type="inferred from homology"/>
<dbReference type="Proteomes" id="UP000027195">
    <property type="component" value="Unassembled WGS sequence"/>
</dbReference>
<dbReference type="GO" id="GO:0009378">
    <property type="term" value="F:four-way junction helicase activity"/>
    <property type="evidence" value="ECO:0007669"/>
    <property type="project" value="TreeGrafter"/>
</dbReference>
<dbReference type="HOGENOM" id="CLU_001103_19_1_1"/>
<evidence type="ECO:0000256" key="2">
    <source>
        <dbReference type="ARBA" id="ARBA00023125"/>
    </source>
</evidence>
<keyword evidence="2" id="KW-0238">DNA-binding</keyword>
<protein>
    <recommendedName>
        <fullName evidence="5">DNA 3'-5' helicase</fullName>
        <ecNumber evidence="5">5.6.2.4</ecNumber>
    </recommendedName>
</protein>
<keyword evidence="3" id="KW-0413">Isomerase</keyword>
<name>A0A067LQJ0_BOTB1</name>
<accession>A0A067LQJ0</accession>
<dbReference type="GO" id="GO:0000724">
    <property type="term" value="P:double-strand break repair via homologous recombination"/>
    <property type="evidence" value="ECO:0007669"/>
    <property type="project" value="TreeGrafter"/>
</dbReference>
<organism evidence="7 8">
    <name type="scientific">Botryobasidium botryosum (strain FD-172 SS1)</name>
    <dbReference type="NCBI Taxonomy" id="930990"/>
    <lineage>
        <taxon>Eukaryota</taxon>
        <taxon>Fungi</taxon>
        <taxon>Dikarya</taxon>
        <taxon>Basidiomycota</taxon>
        <taxon>Agaricomycotina</taxon>
        <taxon>Agaricomycetes</taxon>
        <taxon>Cantharellales</taxon>
        <taxon>Botryobasidiaceae</taxon>
        <taxon>Botryobasidium</taxon>
    </lineage>
</organism>
<dbReference type="SUPFAM" id="SSF52540">
    <property type="entry name" value="P-loop containing nucleoside triphosphate hydrolases"/>
    <property type="match status" value="1"/>
</dbReference>
<evidence type="ECO:0000256" key="4">
    <source>
        <dbReference type="ARBA" id="ARBA00034617"/>
    </source>
</evidence>
<feature type="non-terminal residue" evidence="7">
    <location>
        <position position="1"/>
    </location>
</feature>
<evidence type="ECO:0000256" key="3">
    <source>
        <dbReference type="ARBA" id="ARBA00023235"/>
    </source>
</evidence>
<dbReference type="GO" id="GO:0003677">
    <property type="term" value="F:DNA binding"/>
    <property type="evidence" value="ECO:0007669"/>
    <property type="project" value="UniProtKB-KW"/>
</dbReference>
<dbReference type="SMART" id="SM00490">
    <property type="entry name" value="HELICc"/>
    <property type="match status" value="1"/>
</dbReference>
<dbReference type="GO" id="GO:0005737">
    <property type="term" value="C:cytoplasm"/>
    <property type="evidence" value="ECO:0007669"/>
    <property type="project" value="TreeGrafter"/>
</dbReference>
<comment type="similarity">
    <text evidence="1">Belongs to the helicase family. RecQ subfamily.</text>
</comment>
<dbReference type="Pfam" id="PF00271">
    <property type="entry name" value="Helicase_C"/>
    <property type="match status" value="1"/>
</dbReference>
<feature type="domain" description="Helicase C-terminal" evidence="6">
    <location>
        <begin position="111"/>
        <end position="202"/>
    </location>
</feature>
<comment type="catalytic activity">
    <reaction evidence="4">
        <text>Couples ATP hydrolysis with the unwinding of duplex DNA by translocating in the 3'-5' direction.</text>
        <dbReference type="EC" id="5.6.2.4"/>
    </reaction>
</comment>
<dbReference type="AlphaFoldDB" id="A0A067LQJ0"/>
<dbReference type="GO" id="GO:0005694">
    <property type="term" value="C:chromosome"/>
    <property type="evidence" value="ECO:0007669"/>
    <property type="project" value="TreeGrafter"/>
</dbReference>
<dbReference type="EMBL" id="KL198333">
    <property type="protein sequence ID" value="KDQ05473.1"/>
    <property type="molecule type" value="Genomic_DNA"/>
</dbReference>
<evidence type="ECO:0000313" key="7">
    <source>
        <dbReference type="EMBL" id="KDQ05473.1"/>
    </source>
</evidence>
<evidence type="ECO:0000259" key="6">
    <source>
        <dbReference type="SMART" id="SM00490"/>
    </source>
</evidence>
<reference evidence="8" key="1">
    <citation type="journal article" date="2014" name="Proc. Natl. Acad. Sci. U.S.A.">
        <title>Extensive sampling of basidiomycete genomes demonstrates inadequacy of the white-rot/brown-rot paradigm for wood decay fungi.</title>
        <authorList>
            <person name="Riley R."/>
            <person name="Salamov A.A."/>
            <person name="Brown D.W."/>
            <person name="Nagy L.G."/>
            <person name="Floudas D."/>
            <person name="Held B.W."/>
            <person name="Levasseur A."/>
            <person name="Lombard V."/>
            <person name="Morin E."/>
            <person name="Otillar R."/>
            <person name="Lindquist E.A."/>
            <person name="Sun H."/>
            <person name="LaButti K.M."/>
            <person name="Schmutz J."/>
            <person name="Jabbour D."/>
            <person name="Luo H."/>
            <person name="Baker S.E."/>
            <person name="Pisabarro A.G."/>
            <person name="Walton J.D."/>
            <person name="Blanchette R.A."/>
            <person name="Henrissat B."/>
            <person name="Martin F."/>
            <person name="Cullen D."/>
            <person name="Hibbett D.S."/>
            <person name="Grigoriev I.V."/>
        </authorList>
    </citation>
    <scope>NUCLEOTIDE SEQUENCE [LARGE SCALE GENOMIC DNA]</scope>
    <source>
        <strain evidence="8">FD-172 SS1</strain>
    </source>
</reference>
<sequence length="217" mass="24102">FRKDYGRLGSLRALFPKGIPFCLLSASFRPRVLKDVTSKLGFDNTAVIINVGNKRSNVALIIRPMVFTANSYKDLDFLVTKGTEDIDSIQTTMVYIDNVLKVTDAVIYLNNRLGPLLQQKGIIRPIHAWMPSNYRTECMDALIDGKIRIVICTEAAGMVSVTVFTQRNQGCDIPRIALVIQLGLCKSIDGLIQRVGRAARSGEFQGKGVLIAEPWAW</sequence>
<dbReference type="InParanoid" id="A0A067LQJ0"/>
<keyword evidence="8" id="KW-1185">Reference proteome</keyword>